<organism evidence="2">
    <name type="scientific">marine sediment metagenome</name>
    <dbReference type="NCBI Taxonomy" id="412755"/>
    <lineage>
        <taxon>unclassified sequences</taxon>
        <taxon>metagenomes</taxon>
        <taxon>ecological metagenomes</taxon>
    </lineage>
</organism>
<reference evidence="2" key="1">
    <citation type="journal article" date="2015" name="Nature">
        <title>Complex archaea that bridge the gap between prokaryotes and eukaryotes.</title>
        <authorList>
            <person name="Spang A."/>
            <person name="Saw J.H."/>
            <person name="Jorgensen S.L."/>
            <person name="Zaremba-Niedzwiedzka K."/>
            <person name="Martijn J."/>
            <person name="Lind A.E."/>
            <person name="van Eijk R."/>
            <person name="Schleper C."/>
            <person name="Guy L."/>
            <person name="Ettema T.J."/>
        </authorList>
    </citation>
    <scope>NUCLEOTIDE SEQUENCE</scope>
</reference>
<dbReference type="Pfam" id="PF02543">
    <property type="entry name" value="Carbam_trans_N"/>
    <property type="match status" value="1"/>
</dbReference>
<dbReference type="InterPro" id="IPR051338">
    <property type="entry name" value="NodU/CmcH_Carbamoyltrnsfr"/>
</dbReference>
<evidence type="ECO:0000313" key="2">
    <source>
        <dbReference type="EMBL" id="KKN58367.1"/>
    </source>
</evidence>
<feature type="non-terminal residue" evidence="2">
    <location>
        <position position="1"/>
    </location>
</feature>
<dbReference type="InterPro" id="IPR003696">
    <property type="entry name" value="Carbtransf_dom"/>
</dbReference>
<name>A0A0F9S806_9ZZZZ</name>
<comment type="caution">
    <text evidence="2">The sequence shown here is derived from an EMBL/GenBank/DDBJ whole genome shotgun (WGS) entry which is preliminary data.</text>
</comment>
<dbReference type="AlphaFoldDB" id="A0A0F9S806"/>
<proteinExistence type="predicted"/>
<dbReference type="Gene3D" id="3.30.420.40">
    <property type="match status" value="2"/>
</dbReference>
<dbReference type="EMBL" id="LAZR01000764">
    <property type="protein sequence ID" value="KKN58367.1"/>
    <property type="molecule type" value="Genomic_DNA"/>
</dbReference>
<feature type="domain" description="Carbamoyltransferase" evidence="1">
    <location>
        <begin position="15"/>
        <end position="147"/>
    </location>
</feature>
<accession>A0A0F9S806</accession>
<evidence type="ECO:0000259" key="1">
    <source>
        <dbReference type="Pfam" id="PF02543"/>
    </source>
</evidence>
<dbReference type="GO" id="GO:0003824">
    <property type="term" value="F:catalytic activity"/>
    <property type="evidence" value="ECO:0007669"/>
    <property type="project" value="InterPro"/>
</dbReference>
<dbReference type="PANTHER" id="PTHR34847">
    <property type="entry name" value="NODULATION PROTEIN U"/>
    <property type="match status" value="1"/>
</dbReference>
<protein>
    <recommendedName>
        <fullName evidence="1">Carbamoyltransferase domain-containing protein</fullName>
    </recommendedName>
</protein>
<dbReference type="PANTHER" id="PTHR34847:SF1">
    <property type="entry name" value="NODULATION PROTEIN U"/>
    <property type="match status" value="1"/>
</dbReference>
<sequence>LKQKLWLPREMDRGLDKKYKGRYVFTEHHESHAASAFFPSPFDEAAIMTLDGVGEWATTSLGTGRGRELTLHQEIRFPHSLGLLYSAFTYYLGFKVNSGEYKVMGLAPYGEPRFADLILEKLVDVKPDGSFRLDQSYFTYATGLTMTGPARPSRHCSVSRGAIPKPIVSRNFIWTSRHRSRR</sequence>
<gene>
    <name evidence="2" type="ORF">LCGC14_0552590</name>
</gene>